<dbReference type="Pfam" id="PF05025">
    <property type="entry name" value="RbsD_FucU"/>
    <property type="match status" value="1"/>
</dbReference>
<dbReference type="InterPro" id="IPR007721">
    <property type="entry name" value="RbsD_FucU"/>
</dbReference>
<organism evidence="4 7">
    <name type="scientific">Methylobacterium indicum</name>
    <dbReference type="NCBI Taxonomy" id="1775910"/>
    <lineage>
        <taxon>Bacteria</taxon>
        <taxon>Pseudomonadati</taxon>
        <taxon>Pseudomonadota</taxon>
        <taxon>Alphaproteobacteria</taxon>
        <taxon>Hyphomicrobiales</taxon>
        <taxon>Methylobacteriaceae</taxon>
        <taxon>Methylobacterium</taxon>
    </lineage>
</organism>
<keyword evidence="6" id="KW-1185">Reference proteome</keyword>
<gene>
    <name evidence="4" type="ORF">mvi_23820</name>
    <name evidence="5" type="ORF">QR79_09455</name>
</gene>
<dbReference type="Proteomes" id="UP000036471">
    <property type="component" value="Unassembled WGS sequence"/>
</dbReference>
<dbReference type="RefSeq" id="WP_048428863.1">
    <property type="nucleotide sequence ID" value="NZ_AP024145.1"/>
</dbReference>
<evidence type="ECO:0000313" key="7">
    <source>
        <dbReference type="Proteomes" id="UP000663508"/>
    </source>
</evidence>
<evidence type="ECO:0000256" key="1">
    <source>
        <dbReference type="ARBA" id="ARBA00000223"/>
    </source>
</evidence>
<dbReference type="Gene3D" id="3.40.1650.10">
    <property type="entry name" value="RbsD-like domain"/>
    <property type="match status" value="1"/>
</dbReference>
<dbReference type="GO" id="GO:0042806">
    <property type="term" value="F:fucose binding"/>
    <property type="evidence" value="ECO:0007669"/>
    <property type="project" value="TreeGrafter"/>
</dbReference>
<evidence type="ECO:0000313" key="5">
    <source>
        <dbReference type="EMBL" id="KMO25072.1"/>
    </source>
</evidence>
<evidence type="ECO:0000256" key="2">
    <source>
        <dbReference type="ARBA" id="ARBA00023235"/>
    </source>
</evidence>
<dbReference type="InterPro" id="IPR023750">
    <property type="entry name" value="RbsD-like_sf"/>
</dbReference>
<dbReference type="GO" id="GO:0062193">
    <property type="term" value="F:D-ribose pyranase activity"/>
    <property type="evidence" value="ECO:0007669"/>
    <property type="project" value="UniProtKB-EC"/>
</dbReference>
<dbReference type="AlphaFoldDB" id="A0A0J6RV22"/>
<dbReference type="Proteomes" id="UP000663508">
    <property type="component" value="Chromosome"/>
</dbReference>
<dbReference type="PANTHER" id="PTHR31690">
    <property type="entry name" value="FUCOSE MUTAROTASE"/>
    <property type="match status" value="1"/>
</dbReference>
<dbReference type="GO" id="GO:0036373">
    <property type="term" value="F:L-fucose mutarotase activity"/>
    <property type="evidence" value="ECO:0007669"/>
    <property type="project" value="UniProtKB-EC"/>
</dbReference>
<accession>A0A147FJS1</accession>
<reference evidence="5 6" key="1">
    <citation type="submission" date="2014-11" db="EMBL/GenBank/DDBJ databases">
        <title>Comparative genomics of Methylobacterium species.</title>
        <authorList>
            <person name="Chaudhry V."/>
            <person name="Patil P.B."/>
        </authorList>
    </citation>
    <scope>NUCLEOTIDE SEQUENCE [LARGE SCALE GENOMIC DNA]</scope>
    <source>
        <strain evidence="5 6">SE3.6</strain>
    </source>
</reference>
<dbReference type="KEGG" id="mind:mvi_23820"/>
<reference evidence="4" key="2">
    <citation type="submission" date="2020-11" db="EMBL/GenBank/DDBJ databases">
        <title>Complete genome sequence of a novel pathogenic Methylobacterium strain isolated from rice in Vietnam.</title>
        <authorList>
            <person name="Lai K."/>
            <person name="Okazaki S."/>
            <person name="Higashi K."/>
            <person name="Mori H."/>
            <person name="Toyoda A."/>
            <person name="Kurokawa K."/>
        </authorList>
    </citation>
    <scope>NUCLEOTIDE SEQUENCE</scope>
    <source>
        <strain evidence="4">VL1</strain>
    </source>
</reference>
<dbReference type="EMBL" id="AP024145">
    <property type="protein sequence ID" value="BCM83921.1"/>
    <property type="molecule type" value="Genomic_DNA"/>
</dbReference>
<accession>A0A0J6RV22</accession>
<comment type="catalytic activity">
    <reaction evidence="3">
        <text>alpha-L-fucose = beta-L-fucose</text>
        <dbReference type="Rhea" id="RHEA:25580"/>
        <dbReference type="ChEBI" id="CHEBI:42548"/>
        <dbReference type="ChEBI" id="CHEBI:42589"/>
        <dbReference type="EC" id="5.1.3.29"/>
    </reaction>
</comment>
<comment type="catalytic activity">
    <reaction evidence="1">
        <text>beta-D-ribopyranose = beta-D-ribofuranose</text>
        <dbReference type="Rhea" id="RHEA:25432"/>
        <dbReference type="ChEBI" id="CHEBI:27476"/>
        <dbReference type="ChEBI" id="CHEBI:47002"/>
        <dbReference type="EC" id="5.4.99.62"/>
    </reaction>
</comment>
<name>A0A0J6RV22_9HYPH</name>
<dbReference type="GO" id="GO:0006004">
    <property type="term" value="P:fucose metabolic process"/>
    <property type="evidence" value="ECO:0007669"/>
    <property type="project" value="TreeGrafter"/>
</dbReference>
<keyword evidence="2" id="KW-0413">Isomerase</keyword>
<dbReference type="OrthoDB" id="7947972at2"/>
<evidence type="ECO:0000313" key="6">
    <source>
        <dbReference type="Proteomes" id="UP000036471"/>
    </source>
</evidence>
<dbReference type="InterPro" id="IPR050443">
    <property type="entry name" value="RbsD/FucU_mutarotase"/>
</dbReference>
<evidence type="ECO:0000256" key="3">
    <source>
        <dbReference type="ARBA" id="ARBA00036324"/>
    </source>
</evidence>
<proteinExistence type="predicted"/>
<protein>
    <submittedName>
        <fullName evidence="4 5">Transporter</fullName>
    </submittedName>
</protein>
<dbReference type="EMBL" id="JTHG01000065">
    <property type="protein sequence ID" value="KMO25072.1"/>
    <property type="molecule type" value="Genomic_DNA"/>
</dbReference>
<sequence length="140" mass="15318">MLKTIDPLLNGQLLAILDDMGHGDEIVVADANFPSASNARRLVDMPGTTAPALLDAILSLLPLDDFVASPMAVMQAPPETRPLYDGYQASADRAEGRPITITEMPIPDFYARTRTAYAVIRSGERRLYANFLLRKGVIYP</sequence>
<evidence type="ECO:0000313" key="4">
    <source>
        <dbReference type="EMBL" id="BCM83921.1"/>
    </source>
</evidence>
<dbReference type="SUPFAM" id="SSF102546">
    <property type="entry name" value="RbsD-like"/>
    <property type="match status" value="1"/>
</dbReference>
<dbReference type="PANTHER" id="PTHR31690:SF4">
    <property type="entry name" value="FUCOSE MUTAROTASE"/>
    <property type="match status" value="1"/>
</dbReference>